<organism evidence="4 5">
    <name type="scientific">Faecalicatena faecalis</name>
    <dbReference type="NCBI Taxonomy" id="2726362"/>
    <lineage>
        <taxon>Bacteria</taxon>
        <taxon>Bacillati</taxon>
        <taxon>Bacillota</taxon>
        <taxon>Clostridia</taxon>
        <taxon>Lachnospirales</taxon>
        <taxon>Lachnospiraceae</taxon>
        <taxon>Faecalicatena</taxon>
    </lineage>
</organism>
<keyword evidence="5" id="KW-1185">Reference proteome</keyword>
<comment type="caution">
    <text evidence="4">The sequence shown here is derived from an EMBL/GenBank/DDBJ whole genome shotgun (WGS) entry which is preliminary data.</text>
</comment>
<dbReference type="InterPro" id="IPR002104">
    <property type="entry name" value="Integrase_catalytic"/>
</dbReference>
<evidence type="ECO:0000313" key="4">
    <source>
        <dbReference type="EMBL" id="MBU3875862.1"/>
    </source>
</evidence>
<dbReference type="InterPro" id="IPR050090">
    <property type="entry name" value="Tyrosine_recombinase_XerCD"/>
</dbReference>
<accession>A0ABS6D3R6</accession>
<evidence type="ECO:0000259" key="2">
    <source>
        <dbReference type="PROSITE" id="PS51898"/>
    </source>
</evidence>
<dbReference type="Pfam" id="PF00589">
    <property type="entry name" value="Phage_integrase"/>
    <property type="match status" value="1"/>
</dbReference>
<feature type="domain" description="Tyr recombinase" evidence="2">
    <location>
        <begin position="94"/>
        <end position="268"/>
    </location>
</feature>
<dbReference type="RefSeq" id="WP_216240891.1">
    <property type="nucleotide sequence ID" value="NZ_JABACJ020000006.1"/>
</dbReference>
<proteinExistence type="predicted"/>
<sequence length="273" mass="32001">MEQTSMLLFEKYLYQKGCGHNTVSKYMRDVNFFLNKVDKIDYESLRWYREELIRLYSPNSVNSMIAALNQYLKFIDMEAYKVRPVRIQRKIFCEPKKDLNKREYQRLVETAKEKGNGKLALMMETICGTGIRVSELEYFTVESVRSGQVRVHNKGKIRVIMIPHKLKMKLLYYAKKNQIRNGSLFVTRNGKAIDRSNLWSAMKRIAEKANISTEKVFPHNLRHLFAKTYYSITKDISKLADLLGHSNINTTRIYTISSGVEHRQQIEQLGLVL</sequence>
<evidence type="ECO:0000259" key="3">
    <source>
        <dbReference type="PROSITE" id="PS51900"/>
    </source>
</evidence>
<evidence type="ECO:0000313" key="5">
    <source>
        <dbReference type="Proteomes" id="UP000723714"/>
    </source>
</evidence>
<protein>
    <submittedName>
        <fullName evidence="4">Tyrosine-type recombinase/integrase</fullName>
    </submittedName>
</protein>
<dbReference type="PANTHER" id="PTHR30349:SF89">
    <property type="entry name" value="INTEGRASE_RECOMBINASE"/>
    <property type="match status" value="1"/>
</dbReference>
<dbReference type="EMBL" id="JABACJ020000006">
    <property type="protein sequence ID" value="MBU3875862.1"/>
    <property type="molecule type" value="Genomic_DNA"/>
</dbReference>
<dbReference type="PROSITE" id="PS51900">
    <property type="entry name" value="CB"/>
    <property type="match status" value="1"/>
</dbReference>
<name>A0ABS6D3R6_9FIRM</name>
<keyword evidence="1" id="KW-0238">DNA-binding</keyword>
<dbReference type="InterPro" id="IPR044068">
    <property type="entry name" value="CB"/>
</dbReference>
<evidence type="ECO:0000256" key="1">
    <source>
        <dbReference type="PROSITE-ProRule" id="PRU01248"/>
    </source>
</evidence>
<gene>
    <name evidence="4" type="ORF">HGO97_008555</name>
</gene>
<dbReference type="PANTHER" id="PTHR30349">
    <property type="entry name" value="PHAGE INTEGRASE-RELATED"/>
    <property type="match status" value="1"/>
</dbReference>
<feature type="domain" description="Core-binding (CB)" evidence="3">
    <location>
        <begin position="3"/>
        <end position="76"/>
    </location>
</feature>
<dbReference type="Proteomes" id="UP000723714">
    <property type="component" value="Unassembled WGS sequence"/>
</dbReference>
<reference evidence="4 5" key="1">
    <citation type="submission" date="2021-06" db="EMBL/GenBank/DDBJ databases">
        <title>Faecalicatena sp. nov. isolated from porcine feces.</title>
        <authorList>
            <person name="Oh B.S."/>
            <person name="Lee J.H."/>
        </authorList>
    </citation>
    <scope>NUCLEOTIDE SEQUENCE [LARGE SCALE GENOMIC DNA]</scope>
    <source>
        <strain evidence="4 5">AGMB00832</strain>
    </source>
</reference>
<dbReference type="PROSITE" id="PS51898">
    <property type="entry name" value="TYR_RECOMBINASE"/>
    <property type="match status" value="1"/>
</dbReference>